<dbReference type="Pfam" id="PF02913">
    <property type="entry name" value="FAD-oxidase_C"/>
    <property type="match status" value="1"/>
</dbReference>
<comment type="cofactor">
    <cofactor evidence="1">
        <name>FAD</name>
        <dbReference type="ChEBI" id="CHEBI:57692"/>
    </cofactor>
</comment>
<protein>
    <submittedName>
        <fullName evidence="6">Glycolate oxidase FAD binding subunit</fullName>
    </submittedName>
</protein>
<feature type="domain" description="FAD-binding PCMH-type" evidence="5">
    <location>
        <begin position="63"/>
        <end position="242"/>
    </location>
</feature>
<dbReference type="InterPro" id="IPR016166">
    <property type="entry name" value="FAD-bd_PCMH"/>
</dbReference>
<dbReference type="PANTHER" id="PTHR11748:SF103">
    <property type="entry name" value="GLYCOLATE OXIDASE SUBUNIT GLCE"/>
    <property type="match status" value="1"/>
</dbReference>
<proteinExistence type="predicted"/>
<reference evidence="6" key="1">
    <citation type="submission" date="2020-10" db="EMBL/GenBank/DDBJ databases">
        <title>Sequencing the genomes of 1000 actinobacteria strains.</title>
        <authorList>
            <person name="Klenk H.-P."/>
        </authorList>
    </citation>
    <scope>NUCLEOTIDE SEQUENCE</scope>
    <source>
        <strain evidence="6">DSM 46832</strain>
    </source>
</reference>
<evidence type="ECO:0000256" key="3">
    <source>
        <dbReference type="ARBA" id="ARBA00022827"/>
    </source>
</evidence>
<dbReference type="InterPro" id="IPR016169">
    <property type="entry name" value="FAD-bd_PCMH_sub2"/>
</dbReference>
<keyword evidence="7" id="KW-1185">Reference proteome</keyword>
<comment type="caution">
    <text evidence="6">The sequence shown here is derived from an EMBL/GenBank/DDBJ whole genome shotgun (WGS) entry which is preliminary data.</text>
</comment>
<dbReference type="SUPFAM" id="SSF56176">
    <property type="entry name" value="FAD-binding/transporter-associated domain-like"/>
    <property type="match status" value="1"/>
</dbReference>
<name>A0A927M3C3_9ACTN</name>
<dbReference type="SUPFAM" id="SSF55103">
    <property type="entry name" value="FAD-linked oxidases, C-terminal domain"/>
    <property type="match status" value="1"/>
</dbReference>
<evidence type="ECO:0000313" key="7">
    <source>
        <dbReference type="Proteomes" id="UP000649753"/>
    </source>
</evidence>
<evidence type="ECO:0000256" key="4">
    <source>
        <dbReference type="ARBA" id="ARBA00023002"/>
    </source>
</evidence>
<dbReference type="InterPro" id="IPR006094">
    <property type="entry name" value="Oxid_FAD_bind_N"/>
</dbReference>
<dbReference type="InterPro" id="IPR004113">
    <property type="entry name" value="FAD-bd_oxidored_4_C"/>
</dbReference>
<accession>A0A927M3C3</accession>
<sequence>MPQLDTTTTQLDALRAAAGGAVPGPAAGGGAVPGPAAVGALPRQAAGGEGGEVVRPAGPGDVVGGVPARLVATPGSTEQAAALLRAAAELRLSVVARGSGTRLDWGAPPRALDLILETGRLSGVVEHAAGDLIVVVRAGTRLDELRDVLAPAGQQLALDDPLPGATVGGAVSVNASGPRRMLYGTVRDLLIGVTIVRADGVVAHAGGKVVKNVAGYDLGKLVTGAYGTLGLITECAFRLHPVPTARAYVGCRVPQVGVDGIGRVGRLVATVLRAQLVPSALEIAAPADGGYEVVLLLEGTPAGVAGRAEAARRLLRDDTVLSERAPSWWATYPWRAGDTGVKLTGVLSGVPDLLAATRAAGDRHDTRVDVRGSAGTGVLYAGMAAAADPDRVARIVEELRGAAHEVGGHAVVLTAPPPVRDRVDLWGPVEGLELMRRVKARFDPDARLAPGRFVGGL</sequence>
<dbReference type="Gene3D" id="3.30.465.10">
    <property type="match status" value="1"/>
</dbReference>
<dbReference type="AlphaFoldDB" id="A0A927M3C3"/>
<evidence type="ECO:0000256" key="1">
    <source>
        <dbReference type="ARBA" id="ARBA00001974"/>
    </source>
</evidence>
<dbReference type="RefSeq" id="WP_192767259.1">
    <property type="nucleotide sequence ID" value="NZ_JADBEB010000001.1"/>
</dbReference>
<organism evidence="6 7">
    <name type="scientific">Plantactinospora soyae</name>
    <dbReference type="NCBI Taxonomy" id="1544732"/>
    <lineage>
        <taxon>Bacteria</taxon>
        <taxon>Bacillati</taxon>
        <taxon>Actinomycetota</taxon>
        <taxon>Actinomycetes</taxon>
        <taxon>Micromonosporales</taxon>
        <taxon>Micromonosporaceae</taxon>
        <taxon>Plantactinospora</taxon>
    </lineage>
</organism>
<evidence type="ECO:0000259" key="5">
    <source>
        <dbReference type="PROSITE" id="PS51387"/>
    </source>
</evidence>
<evidence type="ECO:0000256" key="2">
    <source>
        <dbReference type="ARBA" id="ARBA00022630"/>
    </source>
</evidence>
<dbReference type="EMBL" id="JADBEB010000001">
    <property type="protein sequence ID" value="MBE1487413.1"/>
    <property type="molecule type" value="Genomic_DNA"/>
</dbReference>
<dbReference type="Pfam" id="PF01565">
    <property type="entry name" value="FAD_binding_4"/>
    <property type="match status" value="1"/>
</dbReference>
<keyword evidence="4" id="KW-0560">Oxidoreductase</keyword>
<evidence type="ECO:0000313" key="6">
    <source>
        <dbReference type="EMBL" id="MBE1487413.1"/>
    </source>
</evidence>
<dbReference type="GO" id="GO:0016491">
    <property type="term" value="F:oxidoreductase activity"/>
    <property type="evidence" value="ECO:0007669"/>
    <property type="project" value="UniProtKB-KW"/>
</dbReference>
<keyword evidence="3" id="KW-0274">FAD</keyword>
<keyword evidence="2" id="KW-0285">Flavoprotein</keyword>
<dbReference type="PANTHER" id="PTHR11748">
    <property type="entry name" value="D-LACTATE DEHYDROGENASE"/>
    <property type="match status" value="1"/>
</dbReference>
<dbReference type="InterPro" id="IPR036318">
    <property type="entry name" value="FAD-bd_PCMH-like_sf"/>
</dbReference>
<gene>
    <name evidence="6" type="ORF">H4W31_003051</name>
</gene>
<dbReference type="PROSITE" id="PS51387">
    <property type="entry name" value="FAD_PCMH"/>
    <property type="match status" value="1"/>
</dbReference>
<dbReference type="InterPro" id="IPR016164">
    <property type="entry name" value="FAD-linked_Oxase-like_C"/>
</dbReference>
<dbReference type="Proteomes" id="UP000649753">
    <property type="component" value="Unassembled WGS sequence"/>
</dbReference>
<dbReference type="GO" id="GO:0071949">
    <property type="term" value="F:FAD binding"/>
    <property type="evidence" value="ECO:0007669"/>
    <property type="project" value="InterPro"/>
</dbReference>